<dbReference type="EMBL" id="CP014227">
    <property type="protein sequence ID" value="AMD85438.1"/>
    <property type="molecule type" value="Genomic_DNA"/>
</dbReference>
<dbReference type="AlphaFoldDB" id="A0AAX2GUC9"/>
<keyword evidence="4" id="KW-1185">Reference proteome</keyword>
<evidence type="ECO:0000313" key="4">
    <source>
        <dbReference type="Proteomes" id="UP000065822"/>
    </source>
</evidence>
<evidence type="ECO:0000256" key="1">
    <source>
        <dbReference type="SAM" id="MobiDB-lite"/>
    </source>
</evidence>
<evidence type="ECO:0000313" key="3">
    <source>
        <dbReference type="EMBL" id="SNV01610.1"/>
    </source>
</evidence>
<dbReference type="RefSeq" id="WP_066430024.1">
    <property type="nucleotide sequence ID" value="NZ_CP014227.1"/>
</dbReference>
<evidence type="ECO:0000313" key="5">
    <source>
        <dbReference type="Proteomes" id="UP000215539"/>
    </source>
</evidence>
<evidence type="ECO:0000313" key="2">
    <source>
        <dbReference type="EMBL" id="AMD85438.1"/>
    </source>
</evidence>
<accession>A0AAX2GUC9</accession>
<dbReference type="Proteomes" id="UP000215539">
    <property type="component" value="Chromosome 1"/>
</dbReference>
<reference evidence="2 4" key="1">
    <citation type="submission" date="2016-02" db="EMBL/GenBank/DDBJ databases">
        <authorList>
            <person name="Holder M.E."/>
            <person name="Ajami N.J."/>
            <person name="Petrosino J.F."/>
        </authorList>
    </citation>
    <scope>NUCLEOTIDE SEQUENCE [LARGE SCALE GENOMIC DNA]</scope>
    <source>
        <strain evidence="2 4">CCUG 32990</strain>
    </source>
</reference>
<feature type="compositionally biased region" description="Basic and acidic residues" evidence="1">
    <location>
        <begin position="36"/>
        <end position="46"/>
    </location>
</feature>
<dbReference type="Proteomes" id="UP000065822">
    <property type="component" value="Chromosome"/>
</dbReference>
<dbReference type="EMBL" id="LT906449">
    <property type="protein sequence ID" value="SNV01610.1"/>
    <property type="molecule type" value="Genomic_DNA"/>
</dbReference>
<organism evidence="3 5">
    <name type="scientific">Capnocytophaga haemolytica</name>
    <dbReference type="NCBI Taxonomy" id="45243"/>
    <lineage>
        <taxon>Bacteria</taxon>
        <taxon>Pseudomonadati</taxon>
        <taxon>Bacteroidota</taxon>
        <taxon>Flavobacteriia</taxon>
        <taxon>Flavobacteriales</taxon>
        <taxon>Flavobacteriaceae</taxon>
        <taxon>Capnocytophaga</taxon>
    </lineage>
</organism>
<dbReference type="KEGG" id="chg:AXF12_07880"/>
<feature type="region of interest" description="Disordered" evidence="1">
    <location>
        <begin position="31"/>
        <end position="64"/>
    </location>
</feature>
<gene>
    <name evidence="2" type="ORF">AXF12_07880</name>
    <name evidence="3" type="ORF">SAMEA44541418_00115</name>
</gene>
<name>A0AAX2GUC9_9FLAO</name>
<proteinExistence type="predicted"/>
<protein>
    <submittedName>
        <fullName evidence="3">Uncharacterized protein</fullName>
    </submittedName>
</protein>
<sequence>MDKKHKKIIIAGGILAVALVYLVFSNKKPKNGANKAADDGFFDDKPSSSNKPTKPANKDNFNTSKLQPLHNLLKGTKVYCGVPSLDLQKYVWDDKTKKWKATGKLITTVKQGGFIGKVYACVQFNPQSQFYIVDVDTFTFGHIFTRVWDNQIIRK</sequence>
<reference evidence="3 5" key="2">
    <citation type="submission" date="2017-06" db="EMBL/GenBank/DDBJ databases">
        <authorList>
            <consortium name="Pathogen Informatics"/>
        </authorList>
    </citation>
    <scope>NUCLEOTIDE SEQUENCE [LARGE SCALE GENOMIC DNA]</scope>
    <source>
        <strain evidence="3 5">NCTC12947</strain>
    </source>
</reference>